<dbReference type="RefSeq" id="WP_084373542.1">
    <property type="nucleotide sequence ID" value="NZ_FWYF01000003.1"/>
</dbReference>
<dbReference type="InterPro" id="IPR041218">
    <property type="entry name" value="DUF5606"/>
</dbReference>
<sequence length="143" mass="16007">MDFNEIATVSGKGGLFSVVAPTRGGMILESMDEQKKKLVVNVNSKVSVLGEISIYTTDKEGSCPLEEVMKKIHAEFNGDTGLAGSSDNEELKAFLKHILPNYDEDRVYTSDIKKLVKWYHLLSSGFPELFEEKKDTKEDTEKQ</sequence>
<protein>
    <submittedName>
        <fullName evidence="3">Uncharacterized protein</fullName>
    </submittedName>
</protein>
<feature type="domain" description="DUF5606" evidence="1">
    <location>
        <begin position="4"/>
        <end position="49"/>
    </location>
</feature>
<dbReference type="InterPro" id="IPR049280">
    <property type="entry name" value="DUF6852"/>
</dbReference>
<dbReference type="InterPro" id="IPR049281">
    <property type="entry name" value="BVU_3817-like_C_sf"/>
</dbReference>
<evidence type="ECO:0000259" key="2">
    <source>
        <dbReference type="Pfam" id="PF21186"/>
    </source>
</evidence>
<dbReference type="Proteomes" id="UP000192472">
    <property type="component" value="Unassembled WGS sequence"/>
</dbReference>
<dbReference type="Gene3D" id="1.10.10.1650">
    <property type="match status" value="1"/>
</dbReference>
<evidence type="ECO:0000313" key="3">
    <source>
        <dbReference type="EMBL" id="SMD36422.1"/>
    </source>
</evidence>
<feature type="domain" description="DUF6852" evidence="2">
    <location>
        <begin position="52"/>
        <end position="122"/>
    </location>
</feature>
<keyword evidence="4" id="KW-1185">Reference proteome</keyword>
<gene>
    <name evidence="3" type="ORF">SAMN04488029_2891</name>
</gene>
<dbReference type="AlphaFoldDB" id="A0A1W2GIW8"/>
<reference evidence="3 4" key="1">
    <citation type="submission" date="2017-04" db="EMBL/GenBank/DDBJ databases">
        <authorList>
            <person name="Afonso C.L."/>
            <person name="Miller P.J."/>
            <person name="Scott M.A."/>
            <person name="Spackman E."/>
            <person name="Goraichik I."/>
            <person name="Dimitrov K.M."/>
            <person name="Suarez D.L."/>
            <person name="Swayne D.E."/>
        </authorList>
    </citation>
    <scope>NUCLEOTIDE SEQUENCE [LARGE SCALE GENOMIC DNA]</scope>
    <source>
        <strain evidence="3 4">DSM 26133</strain>
    </source>
</reference>
<proteinExistence type="predicted"/>
<evidence type="ECO:0000313" key="4">
    <source>
        <dbReference type="Proteomes" id="UP000192472"/>
    </source>
</evidence>
<dbReference type="Pfam" id="PF18347">
    <property type="entry name" value="DUF5606"/>
    <property type="match status" value="1"/>
</dbReference>
<evidence type="ECO:0000259" key="1">
    <source>
        <dbReference type="Pfam" id="PF18347"/>
    </source>
</evidence>
<dbReference type="InterPro" id="IPR049282">
    <property type="entry name" value="BVU_3817_N_sf"/>
</dbReference>
<name>A0A1W2GIW8_REIFA</name>
<dbReference type="Pfam" id="PF21186">
    <property type="entry name" value="DUF6852"/>
    <property type="match status" value="1"/>
</dbReference>
<accession>A0A1W2GIW8</accession>
<dbReference type="Gene3D" id="2.30.30.730">
    <property type="match status" value="1"/>
</dbReference>
<dbReference type="OrthoDB" id="675198at2"/>
<dbReference type="EMBL" id="FWYF01000003">
    <property type="protein sequence ID" value="SMD36422.1"/>
    <property type="molecule type" value="Genomic_DNA"/>
</dbReference>
<organism evidence="3 4">
    <name type="scientific">Reichenbachiella faecimaris</name>
    <dbReference type="NCBI Taxonomy" id="692418"/>
    <lineage>
        <taxon>Bacteria</taxon>
        <taxon>Pseudomonadati</taxon>
        <taxon>Bacteroidota</taxon>
        <taxon>Cytophagia</taxon>
        <taxon>Cytophagales</taxon>
        <taxon>Reichenbachiellaceae</taxon>
        <taxon>Reichenbachiella</taxon>
    </lineage>
</organism>
<dbReference type="STRING" id="692418.SAMN04488029_2891"/>